<proteinExistence type="predicted"/>
<evidence type="ECO:0000313" key="1">
    <source>
        <dbReference type="EMBL" id="KAH3893525.1"/>
    </source>
</evidence>
<reference evidence="1" key="2">
    <citation type="submission" date="2020-11" db="EMBL/GenBank/DDBJ databases">
        <authorList>
            <person name="McCartney M.A."/>
            <person name="Auch B."/>
            <person name="Kono T."/>
            <person name="Mallez S."/>
            <person name="Becker A."/>
            <person name="Gohl D.M."/>
            <person name="Silverstein K.A.T."/>
            <person name="Koren S."/>
            <person name="Bechman K.B."/>
            <person name="Herman A."/>
            <person name="Abrahante J.E."/>
            <person name="Garbe J."/>
        </authorList>
    </citation>
    <scope>NUCLEOTIDE SEQUENCE</scope>
    <source>
        <strain evidence="1">Duluth1</strain>
        <tissue evidence="1">Whole animal</tissue>
    </source>
</reference>
<accession>A0A9D4NDQ0</accession>
<comment type="caution">
    <text evidence="1">The sequence shown here is derived from an EMBL/GenBank/DDBJ whole genome shotgun (WGS) entry which is preliminary data.</text>
</comment>
<dbReference type="AlphaFoldDB" id="A0A9D4NDQ0"/>
<protein>
    <submittedName>
        <fullName evidence="1">Uncharacterized protein</fullName>
    </submittedName>
</protein>
<keyword evidence="2" id="KW-1185">Reference proteome</keyword>
<reference evidence="1" key="1">
    <citation type="journal article" date="2019" name="bioRxiv">
        <title>The Genome of the Zebra Mussel, Dreissena polymorpha: A Resource for Invasive Species Research.</title>
        <authorList>
            <person name="McCartney M.A."/>
            <person name="Auch B."/>
            <person name="Kono T."/>
            <person name="Mallez S."/>
            <person name="Zhang Y."/>
            <person name="Obille A."/>
            <person name="Becker A."/>
            <person name="Abrahante J.E."/>
            <person name="Garbe J."/>
            <person name="Badalamenti J.P."/>
            <person name="Herman A."/>
            <person name="Mangelson H."/>
            <person name="Liachko I."/>
            <person name="Sullivan S."/>
            <person name="Sone E.D."/>
            <person name="Koren S."/>
            <person name="Silverstein K.A.T."/>
            <person name="Beckman K.B."/>
            <person name="Gohl D.M."/>
        </authorList>
    </citation>
    <scope>NUCLEOTIDE SEQUENCE</scope>
    <source>
        <strain evidence="1">Duluth1</strain>
        <tissue evidence="1">Whole animal</tissue>
    </source>
</reference>
<organism evidence="1 2">
    <name type="scientific">Dreissena polymorpha</name>
    <name type="common">Zebra mussel</name>
    <name type="synonym">Mytilus polymorpha</name>
    <dbReference type="NCBI Taxonomy" id="45954"/>
    <lineage>
        <taxon>Eukaryota</taxon>
        <taxon>Metazoa</taxon>
        <taxon>Spiralia</taxon>
        <taxon>Lophotrochozoa</taxon>
        <taxon>Mollusca</taxon>
        <taxon>Bivalvia</taxon>
        <taxon>Autobranchia</taxon>
        <taxon>Heteroconchia</taxon>
        <taxon>Euheterodonta</taxon>
        <taxon>Imparidentia</taxon>
        <taxon>Neoheterodontei</taxon>
        <taxon>Myida</taxon>
        <taxon>Dreissenoidea</taxon>
        <taxon>Dreissenidae</taxon>
        <taxon>Dreissena</taxon>
    </lineage>
</organism>
<name>A0A9D4NDQ0_DREPO</name>
<gene>
    <name evidence="1" type="ORF">DPMN_017672</name>
</gene>
<dbReference type="EMBL" id="JAIWYP010000001">
    <property type="protein sequence ID" value="KAH3893525.1"/>
    <property type="molecule type" value="Genomic_DNA"/>
</dbReference>
<sequence>MPVASAPISVPYSILENWELRERRSIGLANQLDLMTATALDMAWELSDSVLEELLTLLLHLSWKTQFLSHDAESSMSEMLSIRRDLILSSLPQNFLLEPGMNYLRTAPFTAIPFLLAGYRRQSCMIGKTRSMLL</sequence>
<dbReference type="Proteomes" id="UP000828390">
    <property type="component" value="Unassembled WGS sequence"/>
</dbReference>
<evidence type="ECO:0000313" key="2">
    <source>
        <dbReference type="Proteomes" id="UP000828390"/>
    </source>
</evidence>